<keyword evidence="2" id="KW-0812">Transmembrane</keyword>
<dbReference type="InterPro" id="IPR021514">
    <property type="entry name" value="DUF3176"/>
</dbReference>
<dbReference type="Pfam" id="PF11374">
    <property type="entry name" value="DUF3176"/>
    <property type="match status" value="1"/>
</dbReference>
<keyword evidence="2" id="KW-0472">Membrane</keyword>
<reference evidence="3" key="1">
    <citation type="journal article" date="2021" name="Nat. Commun.">
        <title>Genetic determinants of endophytism in the Arabidopsis root mycobiome.</title>
        <authorList>
            <person name="Mesny F."/>
            <person name="Miyauchi S."/>
            <person name="Thiergart T."/>
            <person name="Pickel B."/>
            <person name="Atanasova L."/>
            <person name="Karlsson M."/>
            <person name="Huettel B."/>
            <person name="Barry K.W."/>
            <person name="Haridas S."/>
            <person name="Chen C."/>
            <person name="Bauer D."/>
            <person name="Andreopoulos W."/>
            <person name="Pangilinan J."/>
            <person name="LaButti K."/>
            <person name="Riley R."/>
            <person name="Lipzen A."/>
            <person name="Clum A."/>
            <person name="Drula E."/>
            <person name="Henrissat B."/>
            <person name="Kohler A."/>
            <person name="Grigoriev I.V."/>
            <person name="Martin F.M."/>
            <person name="Hacquard S."/>
        </authorList>
    </citation>
    <scope>NUCLEOTIDE SEQUENCE</scope>
    <source>
        <strain evidence="3">MPI-SDFR-AT-0120</strain>
    </source>
</reference>
<name>A0A8K0QXR8_9PLEO</name>
<feature type="transmembrane region" description="Helical" evidence="2">
    <location>
        <begin position="127"/>
        <end position="147"/>
    </location>
</feature>
<dbReference type="AlphaFoldDB" id="A0A8K0QXR8"/>
<evidence type="ECO:0000313" key="3">
    <source>
        <dbReference type="EMBL" id="KAH7077370.1"/>
    </source>
</evidence>
<dbReference type="PANTHER" id="PTHR35394:SF5">
    <property type="entry name" value="DUF3176 DOMAIN-CONTAINING PROTEIN"/>
    <property type="match status" value="1"/>
</dbReference>
<feature type="transmembrane region" description="Helical" evidence="2">
    <location>
        <begin position="200"/>
        <end position="219"/>
    </location>
</feature>
<sequence length="724" mass="80165">MDSSSVTGRRSLHPRRALSADIATREDITMHPLRPSQIQSDNEHGYLLENTGQRVCDDSNQDNSHHPLSSTVVGSHRPRLNPLKSWWQEVALSLLTIALLVTIISMLRAFNNEPLPEWSVGLNLNTVVALLATLIRSSLAMVVEEVLSQTKWTWQRHSRAVANLVAFDEASRGPLGSALLWFRVATSSGFSRQSIKSSQFYAAFIATIVGILSLAIGAFTQQAVKSVPCNIAVPGANVSLPLVYGPLDGMTMRYGAGLFDLDFATKGRLLRAFTGSDTERQLLIRGCPTGNCTFDMIAPGITHTMSGFCSKCLNTSHKVAQVYEAQERFNNTSYVVMLRLPTGLAVGPLIEYPVHVLQTGRGSSDWLKSELDSVPDYSKAFNSSAATVNILSLSTAGCQWSEIRDEWSVWHDYECPFPSERANRNKTKQERYLSWNVAAASCALYPCIQDMKAEIKNGVLHETKVSEKIIYPVNVSGEGHVGMFISPCFINGVRYDIPESSSTKPSSIGLSEATSALPAQCYYSVPRWIFMTMAIQDWFDDLLVGNCSIATNQGDSARVRSWALCDGGLGARWWLSGFYNRGNATFDSISTIMDGVATAITDSLRLGSIAQYGLNVNNTVNGTVWRSDVCTEFNWRWLLFPASLIVLTLVSLVSIMAASAYDVHKTPVWKSSILPFLYLRRSEMFTDLPSDSLQEMKKAAREEQVVLRRGDEDRWQLVKTKKQL</sequence>
<keyword evidence="4" id="KW-1185">Reference proteome</keyword>
<evidence type="ECO:0000313" key="4">
    <source>
        <dbReference type="Proteomes" id="UP000813461"/>
    </source>
</evidence>
<dbReference type="PANTHER" id="PTHR35394">
    <property type="entry name" value="DUF3176 DOMAIN-CONTAINING PROTEIN"/>
    <property type="match status" value="1"/>
</dbReference>
<gene>
    <name evidence="3" type="ORF">FB567DRAFT_535119</name>
</gene>
<protein>
    <submittedName>
        <fullName evidence="3">Uncharacterized protein</fullName>
    </submittedName>
</protein>
<feature type="region of interest" description="Disordered" evidence="1">
    <location>
        <begin position="1"/>
        <end position="24"/>
    </location>
</feature>
<dbReference type="OrthoDB" id="5376804at2759"/>
<evidence type="ECO:0000256" key="1">
    <source>
        <dbReference type="SAM" id="MobiDB-lite"/>
    </source>
</evidence>
<dbReference type="Proteomes" id="UP000813461">
    <property type="component" value="Unassembled WGS sequence"/>
</dbReference>
<accession>A0A8K0QXR8</accession>
<feature type="transmembrane region" description="Helical" evidence="2">
    <location>
        <begin position="86"/>
        <end position="107"/>
    </location>
</feature>
<comment type="caution">
    <text evidence="3">The sequence shown here is derived from an EMBL/GenBank/DDBJ whole genome shotgun (WGS) entry which is preliminary data.</text>
</comment>
<organism evidence="3 4">
    <name type="scientific">Paraphoma chrysanthemicola</name>
    <dbReference type="NCBI Taxonomy" id="798071"/>
    <lineage>
        <taxon>Eukaryota</taxon>
        <taxon>Fungi</taxon>
        <taxon>Dikarya</taxon>
        <taxon>Ascomycota</taxon>
        <taxon>Pezizomycotina</taxon>
        <taxon>Dothideomycetes</taxon>
        <taxon>Pleosporomycetidae</taxon>
        <taxon>Pleosporales</taxon>
        <taxon>Pleosporineae</taxon>
        <taxon>Phaeosphaeriaceae</taxon>
        <taxon>Paraphoma</taxon>
    </lineage>
</organism>
<feature type="transmembrane region" description="Helical" evidence="2">
    <location>
        <begin position="637"/>
        <end position="661"/>
    </location>
</feature>
<evidence type="ECO:0000256" key="2">
    <source>
        <dbReference type="SAM" id="Phobius"/>
    </source>
</evidence>
<feature type="region of interest" description="Disordered" evidence="1">
    <location>
        <begin position="54"/>
        <end position="74"/>
    </location>
</feature>
<dbReference type="EMBL" id="JAGMVJ010000018">
    <property type="protein sequence ID" value="KAH7077370.1"/>
    <property type="molecule type" value="Genomic_DNA"/>
</dbReference>
<proteinExistence type="predicted"/>
<keyword evidence="2" id="KW-1133">Transmembrane helix</keyword>